<dbReference type="STRING" id="1802335.A3G59_03475"/>
<evidence type="ECO:0000313" key="2">
    <source>
        <dbReference type="Proteomes" id="UP000176881"/>
    </source>
</evidence>
<dbReference type="Pfam" id="PF05635">
    <property type="entry name" value="23S_rRNA_IVP"/>
    <property type="match status" value="1"/>
</dbReference>
<dbReference type="AlphaFoldDB" id="A0A1G2P5R1"/>
<evidence type="ECO:0000313" key="1">
    <source>
        <dbReference type="EMBL" id="OHA43664.1"/>
    </source>
</evidence>
<dbReference type="PANTHER" id="PTHR38471:SF2">
    <property type="entry name" value="FOUR HELIX BUNDLE PROTEIN"/>
    <property type="match status" value="1"/>
</dbReference>
<reference evidence="1 2" key="1">
    <citation type="journal article" date="2016" name="Nat. Commun.">
        <title>Thousands of microbial genomes shed light on interconnected biogeochemical processes in an aquifer system.</title>
        <authorList>
            <person name="Anantharaman K."/>
            <person name="Brown C.T."/>
            <person name="Hug L.A."/>
            <person name="Sharon I."/>
            <person name="Castelle C.J."/>
            <person name="Probst A.J."/>
            <person name="Thomas B.C."/>
            <person name="Singh A."/>
            <person name="Wilkins M.J."/>
            <person name="Karaoz U."/>
            <person name="Brodie E.L."/>
            <person name="Williams K.H."/>
            <person name="Hubbard S.S."/>
            <person name="Banfield J.F."/>
        </authorList>
    </citation>
    <scope>NUCLEOTIDE SEQUENCE [LARGE SCALE GENOMIC DNA]</scope>
</reference>
<accession>A0A1G2P5R1</accession>
<dbReference type="EMBL" id="MHSN01000045">
    <property type="protein sequence ID" value="OHA43664.1"/>
    <property type="molecule type" value="Genomic_DNA"/>
</dbReference>
<dbReference type="Proteomes" id="UP000176881">
    <property type="component" value="Unassembled WGS sequence"/>
</dbReference>
<dbReference type="InterPro" id="IPR012657">
    <property type="entry name" value="23S_rRNA-intervening_sequence"/>
</dbReference>
<organism evidence="1 2">
    <name type="scientific">Candidatus Taylorbacteria bacterium RIFCSPLOWO2_12_FULL_47_20</name>
    <dbReference type="NCBI Taxonomy" id="1802335"/>
    <lineage>
        <taxon>Bacteria</taxon>
        <taxon>Candidatus Tayloriibacteriota</taxon>
    </lineage>
</organism>
<dbReference type="NCBIfam" id="TIGR02436">
    <property type="entry name" value="four helix bundle protein"/>
    <property type="match status" value="1"/>
</dbReference>
<evidence type="ECO:0008006" key="3">
    <source>
        <dbReference type="Google" id="ProtNLM"/>
    </source>
</evidence>
<name>A0A1G2P5R1_9BACT</name>
<gene>
    <name evidence="1" type="ORF">A3G59_03475</name>
</gene>
<dbReference type="SUPFAM" id="SSF158446">
    <property type="entry name" value="IVS-encoded protein-like"/>
    <property type="match status" value="1"/>
</dbReference>
<dbReference type="Gene3D" id="1.20.1440.60">
    <property type="entry name" value="23S rRNA-intervening sequence"/>
    <property type="match status" value="1"/>
</dbReference>
<protein>
    <recommendedName>
        <fullName evidence="3">Four helix bundle protein</fullName>
    </recommendedName>
</protein>
<dbReference type="CDD" id="cd16377">
    <property type="entry name" value="23S_rRNA_IVP_like"/>
    <property type="match status" value="1"/>
</dbReference>
<sequence>MVETKRKILNFTDLIAYKSSHSLVLKVYEFSKKFPADERFALTNQIRRAAISITSNIAEGFSRQTSNDKSHFYCMAKGSLTELESQLLISKDLGYLNITDHSSLGDLLKDTARLISGLIRSANNR</sequence>
<dbReference type="InterPro" id="IPR036583">
    <property type="entry name" value="23S_rRNA_IVS_sf"/>
</dbReference>
<proteinExistence type="predicted"/>
<dbReference type="PANTHER" id="PTHR38471">
    <property type="entry name" value="FOUR HELIX BUNDLE PROTEIN"/>
    <property type="match status" value="1"/>
</dbReference>
<comment type="caution">
    <text evidence="1">The sequence shown here is derived from an EMBL/GenBank/DDBJ whole genome shotgun (WGS) entry which is preliminary data.</text>
</comment>